<organism evidence="7 8">
    <name type="scientific">Fictibacillus nanhaiensis</name>
    <dbReference type="NCBI Taxonomy" id="742169"/>
    <lineage>
        <taxon>Bacteria</taxon>
        <taxon>Bacillati</taxon>
        <taxon>Bacillota</taxon>
        <taxon>Bacilli</taxon>
        <taxon>Bacillales</taxon>
        <taxon>Fictibacillaceae</taxon>
        <taxon>Fictibacillus</taxon>
    </lineage>
</organism>
<feature type="transmembrane region" description="Helical" evidence="6">
    <location>
        <begin position="178"/>
        <end position="199"/>
    </location>
</feature>
<dbReference type="PANTHER" id="PTHR30086">
    <property type="entry name" value="ARGININE EXPORTER PROTEIN ARGO"/>
    <property type="match status" value="1"/>
</dbReference>
<comment type="caution">
    <text evidence="7">The sequence shown here is derived from an EMBL/GenBank/DDBJ whole genome shotgun (WGS) entry which is preliminary data.</text>
</comment>
<dbReference type="RefSeq" id="WP_205726334.1">
    <property type="nucleotide sequence ID" value="NZ_JAFHKR010000039.1"/>
</dbReference>
<accession>A0ABS2ZSZ9</accession>
<evidence type="ECO:0000256" key="1">
    <source>
        <dbReference type="ARBA" id="ARBA00004651"/>
    </source>
</evidence>
<dbReference type="Proteomes" id="UP001296923">
    <property type="component" value="Unassembled WGS sequence"/>
</dbReference>
<evidence type="ECO:0000256" key="6">
    <source>
        <dbReference type="SAM" id="Phobius"/>
    </source>
</evidence>
<dbReference type="InterPro" id="IPR001123">
    <property type="entry name" value="LeuE-type"/>
</dbReference>
<evidence type="ECO:0000256" key="2">
    <source>
        <dbReference type="ARBA" id="ARBA00022475"/>
    </source>
</evidence>
<evidence type="ECO:0000256" key="4">
    <source>
        <dbReference type="ARBA" id="ARBA00022989"/>
    </source>
</evidence>
<feature type="transmembrane region" description="Helical" evidence="6">
    <location>
        <begin position="6"/>
        <end position="27"/>
    </location>
</feature>
<keyword evidence="5 6" id="KW-0472">Membrane</keyword>
<keyword evidence="3 6" id="KW-0812">Transmembrane</keyword>
<evidence type="ECO:0000256" key="3">
    <source>
        <dbReference type="ARBA" id="ARBA00022692"/>
    </source>
</evidence>
<dbReference type="Pfam" id="PF01810">
    <property type="entry name" value="LysE"/>
    <property type="match status" value="1"/>
</dbReference>
<sequence>MDAFLHGALLAFGLILPLGVQNVFIFNQGAQQPSFWRSLPAIITAIICDTILILLAVAGISAIILTFKTVKLFFMGAGVLFLLYMGWSIWSSKTNPNADTSYSIMRPKQQILFSASVSLLNPHAILDTIGVIGISSIAYTGSDKLVFTFSCILVSWLWFIGLALAGRLVGKIDTSGRIIIVVNKLSALIIWFLAFYITITLVQSI</sequence>
<dbReference type="PANTHER" id="PTHR30086:SF20">
    <property type="entry name" value="ARGININE EXPORTER PROTEIN ARGO-RELATED"/>
    <property type="match status" value="1"/>
</dbReference>
<evidence type="ECO:0000313" key="8">
    <source>
        <dbReference type="Proteomes" id="UP001296923"/>
    </source>
</evidence>
<name>A0ABS2ZSZ9_9BACL</name>
<feature type="transmembrane region" description="Helical" evidence="6">
    <location>
        <begin position="39"/>
        <end position="66"/>
    </location>
</feature>
<evidence type="ECO:0000313" key="7">
    <source>
        <dbReference type="EMBL" id="MBN3555523.1"/>
    </source>
</evidence>
<dbReference type="EMBL" id="JAFHKR010000039">
    <property type="protein sequence ID" value="MBN3555523.1"/>
    <property type="molecule type" value="Genomic_DNA"/>
</dbReference>
<reference evidence="7 8" key="1">
    <citation type="submission" date="2021-01" db="EMBL/GenBank/DDBJ databases">
        <title>Genome Sequencing of Type Strains.</title>
        <authorList>
            <person name="Lemaire J.F."/>
            <person name="Inderbitzin P."/>
            <person name="Collins S.B."/>
            <person name="Wespe N."/>
            <person name="Knight-Connoni V."/>
        </authorList>
    </citation>
    <scope>NUCLEOTIDE SEQUENCE [LARGE SCALE GENOMIC DNA]</scope>
    <source>
        <strain evidence="7 8">DSM 23009</strain>
    </source>
</reference>
<keyword evidence="2" id="KW-1003">Cell membrane</keyword>
<feature type="transmembrane region" description="Helical" evidence="6">
    <location>
        <begin position="111"/>
        <end position="139"/>
    </location>
</feature>
<comment type="subcellular location">
    <subcellularLocation>
        <location evidence="1">Cell membrane</location>
        <topology evidence="1">Multi-pass membrane protein</topology>
    </subcellularLocation>
</comment>
<feature type="transmembrane region" description="Helical" evidence="6">
    <location>
        <begin position="145"/>
        <end position="166"/>
    </location>
</feature>
<protein>
    <submittedName>
        <fullName evidence="7">LysE family transporter</fullName>
    </submittedName>
</protein>
<evidence type="ECO:0000256" key="5">
    <source>
        <dbReference type="ARBA" id="ARBA00023136"/>
    </source>
</evidence>
<keyword evidence="4 6" id="KW-1133">Transmembrane helix</keyword>
<gene>
    <name evidence="7" type="ORF">JYA63_14690</name>
</gene>
<keyword evidence="8" id="KW-1185">Reference proteome</keyword>
<feature type="transmembrane region" description="Helical" evidence="6">
    <location>
        <begin position="72"/>
        <end position="90"/>
    </location>
</feature>
<proteinExistence type="predicted"/>